<evidence type="ECO:0000313" key="7">
    <source>
        <dbReference type="EMBL" id="KUN58150.1"/>
    </source>
</evidence>
<evidence type="ECO:0000313" key="8">
    <source>
        <dbReference type="Proteomes" id="UP000053669"/>
    </source>
</evidence>
<name>A0A101RME2_9ACTN</name>
<organism evidence="7 8">
    <name type="scientific">Streptomyces canus</name>
    <dbReference type="NCBI Taxonomy" id="58343"/>
    <lineage>
        <taxon>Bacteria</taxon>
        <taxon>Bacillati</taxon>
        <taxon>Actinomycetota</taxon>
        <taxon>Actinomycetes</taxon>
        <taxon>Kitasatosporales</taxon>
        <taxon>Streptomycetaceae</taxon>
        <taxon>Streptomyces</taxon>
        <taxon>Streptomyces aurantiacus group</taxon>
    </lineage>
</organism>
<dbReference type="GO" id="GO:0006313">
    <property type="term" value="P:DNA transposition"/>
    <property type="evidence" value="ECO:0007669"/>
    <property type="project" value="UniProtKB-UniRule"/>
</dbReference>
<evidence type="ECO:0000256" key="4">
    <source>
        <dbReference type="ARBA" id="ARBA00023125"/>
    </source>
</evidence>
<keyword evidence="3 6" id="KW-0815">Transposition</keyword>
<accession>A0A101RME2</accession>
<keyword evidence="5 6" id="KW-0233">DNA recombination</keyword>
<dbReference type="AlphaFoldDB" id="A0A101RME2"/>
<dbReference type="Pfam" id="PF00872">
    <property type="entry name" value="Transposase_mut"/>
    <property type="match status" value="1"/>
</dbReference>
<dbReference type="GO" id="GO:0004803">
    <property type="term" value="F:transposase activity"/>
    <property type="evidence" value="ECO:0007669"/>
    <property type="project" value="UniProtKB-UniRule"/>
</dbReference>
<comment type="similarity">
    <text evidence="2 6">Belongs to the transposase mutator family.</text>
</comment>
<keyword evidence="4 6" id="KW-0238">DNA-binding</keyword>
<dbReference type="PANTHER" id="PTHR33217">
    <property type="entry name" value="TRANSPOSASE FOR INSERTION SEQUENCE ELEMENT IS1081"/>
    <property type="match status" value="1"/>
</dbReference>
<dbReference type="GO" id="GO:0003677">
    <property type="term" value="F:DNA binding"/>
    <property type="evidence" value="ECO:0007669"/>
    <property type="project" value="UniProtKB-UniRule"/>
</dbReference>
<comment type="caution">
    <text evidence="7">The sequence shown here is derived from an EMBL/GenBank/DDBJ whole genome shotgun (WGS) entry which is preliminary data.</text>
</comment>
<protein>
    <recommendedName>
        <fullName evidence="6">Mutator family transposase</fullName>
    </recommendedName>
</protein>
<evidence type="ECO:0000256" key="3">
    <source>
        <dbReference type="ARBA" id="ARBA00022578"/>
    </source>
</evidence>
<dbReference type="STRING" id="58343.AQJ46_43875"/>
<evidence type="ECO:0000256" key="2">
    <source>
        <dbReference type="ARBA" id="ARBA00010961"/>
    </source>
</evidence>
<evidence type="ECO:0000256" key="1">
    <source>
        <dbReference type="ARBA" id="ARBA00002190"/>
    </source>
</evidence>
<evidence type="ECO:0000256" key="5">
    <source>
        <dbReference type="ARBA" id="ARBA00023172"/>
    </source>
</evidence>
<reference evidence="7 8" key="1">
    <citation type="submission" date="2015-10" db="EMBL/GenBank/DDBJ databases">
        <title>Draft genome sequence of Streptomyces canus DSM 40017, type strain for the species Streptomyces canus.</title>
        <authorList>
            <person name="Ruckert C."/>
            <person name="Winkler A."/>
            <person name="Kalinowski J."/>
            <person name="Kampfer P."/>
            <person name="Glaeser S."/>
        </authorList>
    </citation>
    <scope>NUCLEOTIDE SEQUENCE [LARGE SCALE GENOMIC DNA]</scope>
    <source>
        <strain evidence="7 8">DSM 40017</strain>
    </source>
</reference>
<dbReference type="EMBL" id="LMWU01000064">
    <property type="protein sequence ID" value="KUN58150.1"/>
    <property type="molecule type" value="Genomic_DNA"/>
</dbReference>
<sequence>MAEWQIRPLDWVCPVVFIDAINVKIRDGQVAHRPIYVALAVTAEGHSDILGLCGINGLMWPHSSGLGSRGGCNT</sequence>
<proteinExistence type="inferred from homology"/>
<dbReference type="RefSeq" id="WP_059210942.1">
    <property type="nucleotide sequence ID" value="NZ_KQ948676.1"/>
</dbReference>
<comment type="function">
    <text evidence="1 6">Required for the transposition of the insertion element.</text>
</comment>
<dbReference type="InterPro" id="IPR001207">
    <property type="entry name" value="Transposase_mutator"/>
</dbReference>
<dbReference type="Proteomes" id="UP000053669">
    <property type="component" value="Unassembled WGS sequence"/>
</dbReference>
<gene>
    <name evidence="7" type="ORF">AQJ46_43875</name>
</gene>
<keyword evidence="6" id="KW-0814">Transposable element</keyword>
<evidence type="ECO:0000256" key="6">
    <source>
        <dbReference type="RuleBase" id="RU365089"/>
    </source>
</evidence>
<dbReference type="PANTHER" id="PTHR33217:SF8">
    <property type="entry name" value="MUTATOR FAMILY TRANSPOSASE"/>
    <property type="match status" value="1"/>
</dbReference>